<organism evidence="1 2">
    <name type="scientific">Streptomyces montanisoli</name>
    <dbReference type="NCBI Taxonomy" id="2798581"/>
    <lineage>
        <taxon>Bacteria</taxon>
        <taxon>Bacillati</taxon>
        <taxon>Actinomycetota</taxon>
        <taxon>Actinomycetes</taxon>
        <taxon>Kitasatosporales</taxon>
        <taxon>Streptomycetaceae</taxon>
        <taxon>Streptomyces</taxon>
    </lineage>
</organism>
<reference evidence="1" key="1">
    <citation type="submission" date="2021-03" db="EMBL/GenBank/DDBJ databases">
        <title>Whole genome sequence of Streptomyces bomunensis MMS17-BM035.</title>
        <authorList>
            <person name="Lee J.H."/>
        </authorList>
    </citation>
    <scope>NUCLEOTIDE SEQUENCE</scope>
    <source>
        <strain evidence="1">MMS17-BM035</strain>
    </source>
</reference>
<dbReference type="PANTHER" id="PTHR38479:SF2">
    <property type="entry name" value="WINGED HELIX DNA-BINDING DOMAIN-CONTAINING PROTEIN"/>
    <property type="match status" value="1"/>
</dbReference>
<dbReference type="EMBL" id="JAGIQL010000051">
    <property type="protein sequence ID" value="MBP0458793.1"/>
    <property type="molecule type" value="Genomic_DNA"/>
</dbReference>
<dbReference type="Proteomes" id="UP000670475">
    <property type="component" value="Unassembled WGS sequence"/>
</dbReference>
<proteinExistence type="predicted"/>
<dbReference type="InterPro" id="IPR009351">
    <property type="entry name" value="AlkZ-like"/>
</dbReference>
<gene>
    <name evidence="1" type="ORF">JFN87_14975</name>
</gene>
<dbReference type="AlphaFoldDB" id="A0A940MHQ0"/>
<dbReference type="Pfam" id="PF06224">
    <property type="entry name" value="AlkZ-like"/>
    <property type="match status" value="1"/>
</dbReference>
<evidence type="ECO:0000313" key="2">
    <source>
        <dbReference type="Proteomes" id="UP000670475"/>
    </source>
</evidence>
<sequence>MRQLGASQARLLRAWSQGVAGDRRATSVPAVLERCLAVQAQDLRAAALGIRARGCGLTEADVHQALGAERTLVRGWFMRGTLYLVPAGDAGRLRELLAPRLLRRSERRYRELRLGPDELALGERVITEALADGPLTRDELAARMTEAGLDASGQVPFHLVRRSALLGTACFGPVREDGSATYVLARDWLPASAGPSGADAVGELLRRYLAAHGPATTADFATWSGLGLPAVRSAWERLLKGGELEPCRVGGVDQYALPADAPRCEEPTGDVRLLPAYDNYLVGYADRRLSVEPEHEHLVRPGGGQISPTVVVDGLVRGVWRRDRARGAVVEPFDGGLPGAGAEARDAEALDVEALGVEALGAEALDAELSDVCRFLAA</sequence>
<evidence type="ECO:0000313" key="1">
    <source>
        <dbReference type="EMBL" id="MBP0458793.1"/>
    </source>
</evidence>
<comment type="caution">
    <text evidence="1">The sequence shown here is derived from an EMBL/GenBank/DDBJ whole genome shotgun (WGS) entry which is preliminary data.</text>
</comment>
<keyword evidence="2" id="KW-1185">Reference proteome</keyword>
<dbReference type="RefSeq" id="WP_209340539.1">
    <property type="nucleotide sequence ID" value="NZ_JAGIQL010000051.1"/>
</dbReference>
<protein>
    <submittedName>
        <fullName evidence="1">AlkZ family DNA glycosylase</fullName>
    </submittedName>
</protein>
<name>A0A940MHQ0_9ACTN</name>
<accession>A0A940MHQ0</accession>
<dbReference type="PANTHER" id="PTHR38479">
    <property type="entry name" value="LMO0824 PROTEIN"/>
    <property type="match status" value="1"/>
</dbReference>